<comment type="similarity">
    <text evidence="1 15">Belongs to the helicase family. RecG subfamily.</text>
</comment>
<comment type="function">
    <text evidence="15">Plays a critical role in recombination and DNA repair. Helps process Holliday junction intermediates to mature products by catalyzing branch migration. Has replication fork regression activity, unwinds stalled or blocked replication forks to make a HJ that can be resolved. Has a DNA unwinding activity characteristic of a DNA helicase with 3'-5' polarity.</text>
</comment>
<dbReference type="Pfam" id="PF17191">
    <property type="entry name" value="RecG_wedge"/>
    <property type="match status" value="1"/>
</dbReference>
<sequence length="694" mass="79151">MTSILDALIENIKYFNPAAVKKLVKLKIKTIHDLLYHFPYRYEDFSEFTPIKDVKPNEQATIRGTILNSKNIRIFRRHMTLTEIVVEDSSGAIKAIWFNQPYLTNQFKLGRLINLSGKVVLNRNRLCFSNPAYEIVGYGEQKNKKESLHTGRLVPVYPETSGITSRWLRFAIKPILKFANQLPDVLPDEIRKNYHLPNLVHALSQIHFPNKMGDAELARKRFAFEELFILQLFMRLERLKLRQKTSPSVKFDEKAAKKFVDSLPYKLTDDQKRASWQIIKDIEGPKPMNRLLEGDVGSGKTIVAAMAAYLTALNGYQAAFMAPTEILSRQHYEKIQPLFEKFEIPTGLLTSAEARVSQGKISKKIFIKKVEDNELKVIIGTHSLIQKNIIFKNLALIIIDEQHRFGVNQRATLADHHKESIPHLLSMSATPIPRTLGLTIWGDLDLSLIKEMPKGRKNIITKIVPPSKREWAYEFIKNEIRNGRQAFVICPLIEESEKLEARAVKKEYERLKTDIFPHLKIGLLHGRLKSKEKEKIMADFLNKNLDILVSTSVVEVGIDVPNATVMMIEGADRFGLASLYQFRGRVGRERHQSYCFLLTDSASGKTNERLKAIESAQSGFDLAERDLEIRGPGDFTGVRQSGLPDLAMASLTDLKLIEETREAAKTILSTDPNLKKYPLLAQKVGEFKNRAHLE</sequence>
<gene>
    <name evidence="18" type="ORF">A2567_00560</name>
</gene>
<dbReference type="InterPro" id="IPR011545">
    <property type="entry name" value="DEAD/DEAH_box_helicase_dom"/>
</dbReference>
<dbReference type="InterPro" id="IPR012340">
    <property type="entry name" value="NA-bd_OB-fold"/>
</dbReference>
<evidence type="ECO:0000256" key="12">
    <source>
        <dbReference type="ARBA" id="ARBA00034617"/>
    </source>
</evidence>
<dbReference type="CDD" id="cd04488">
    <property type="entry name" value="RecG_wedge_OBF"/>
    <property type="match status" value="1"/>
</dbReference>
<organism evidence="18 19">
    <name type="scientific">Candidatus Azambacteria bacterium RIFOXYD1_FULL_42_11</name>
    <dbReference type="NCBI Taxonomy" id="1797310"/>
    <lineage>
        <taxon>Bacteria</taxon>
        <taxon>Candidatus Azamiibacteriota</taxon>
    </lineage>
</organism>
<evidence type="ECO:0000256" key="10">
    <source>
        <dbReference type="ARBA" id="ARBA00023204"/>
    </source>
</evidence>
<evidence type="ECO:0000259" key="16">
    <source>
        <dbReference type="PROSITE" id="PS51192"/>
    </source>
</evidence>
<dbReference type="Pfam" id="PF00271">
    <property type="entry name" value="Helicase_C"/>
    <property type="match status" value="1"/>
</dbReference>
<dbReference type="GO" id="GO:0005524">
    <property type="term" value="F:ATP binding"/>
    <property type="evidence" value="ECO:0007669"/>
    <property type="project" value="UniProtKB-KW"/>
</dbReference>
<evidence type="ECO:0000313" key="18">
    <source>
        <dbReference type="EMBL" id="OGD42124.1"/>
    </source>
</evidence>
<comment type="catalytic activity">
    <reaction evidence="12 15">
        <text>Couples ATP hydrolysis with the unwinding of duplex DNA by translocating in the 3'-5' direction.</text>
        <dbReference type="EC" id="5.6.2.4"/>
    </reaction>
</comment>
<evidence type="ECO:0000256" key="4">
    <source>
        <dbReference type="ARBA" id="ARBA00022763"/>
    </source>
</evidence>
<feature type="domain" description="Helicase C-terminal" evidence="17">
    <location>
        <begin position="468"/>
        <end position="628"/>
    </location>
</feature>
<evidence type="ECO:0000313" key="19">
    <source>
        <dbReference type="Proteomes" id="UP000178974"/>
    </source>
</evidence>
<dbReference type="SUPFAM" id="SSF50249">
    <property type="entry name" value="Nucleic acid-binding proteins"/>
    <property type="match status" value="1"/>
</dbReference>
<evidence type="ECO:0000259" key="17">
    <source>
        <dbReference type="PROSITE" id="PS51194"/>
    </source>
</evidence>
<dbReference type="AlphaFoldDB" id="A0A1F5CGZ5"/>
<feature type="domain" description="Helicase ATP-binding" evidence="16">
    <location>
        <begin position="281"/>
        <end position="449"/>
    </location>
</feature>
<dbReference type="PROSITE" id="PS51192">
    <property type="entry name" value="HELICASE_ATP_BIND_1"/>
    <property type="match status" value="1"/>
</dbReference>
<dbReference type="EMBL" id="MEZA01000020">
    <property type="protein sequence ID" value="OGD42124.1"/>
    <property type="molecule type" value="Genomic_DNA"/>
</dbReference>
<evidence type="ECO:0000256" key="11">
    <source>
        <dbReference type="ARBA" id="ARBA00023235"/>
    </source>
</evidence>
<dbReference type="GO" id="GO:0016887">
    <property type="term" value="F:ATP hydrolysis activity"/>
    <property type="evidence" value="ECO:0007669"/>
    <property type="project" value="RHEA"/>
</dbReference>
<dbReference type="InterPro" id="IPR047112">
    <property type="entry name" value="RecG/Mfd"/>
</dbReference>
<evidence type="ECO:0000256" key="3">
    <source>
        <dbReference type="ARBA" id="ARBA00022741"/>
    </source>
</evidence>
<keyword evidence="3 15" id="KW-0547">Nucleotide-binding</keyword>
<protein>
    <recommendedName>
        <fullName evidence="2 15">ATP-dependent DNA helicase RecG</fullName>
        <ecNumber evidence="13 15">5.6.2.4</ecNumber>
    </recommendedName>
</protein>
<dbReference type="Pfam" id="PF19833">
    <property type="entry name" value="RecG_dom3_C"/>
    <property type="match status" value="1"/>
</dbReference>
<dbReference type="Gene3D" id="3.40.50.300">
    <property type="entry name" value="P-loop containing nucleotide triphosphate hydrolases"/>
    <property type="match status" value="2"/>
</dbReference>
<dbReference type="NCBIfam" id="NF008165">
    <property type="entry name" value="PRK10917.1-3"/>
    <property type="match status" value="1"/>
</dbReference>
<dbReference type="PANTHER" id="PTHR47964">
    <property type="entry name" value="ATP-DEPENDENT DNA HELICASE HOMOLOG RECG, CHLOROPLASTIC"/>
    <property type="match status" value="1"/>
</dbReference>
<dbReference type="InterPro" id="IPR001650">
    <property type="entry name" value="Helicase_C-like"/>
</dbReference>
<keyword evidence="7 15" id="KW-0067">ATP-binding</keyword>
<comment type="catalytic activity">
    <reaction evidence="14 15">
        <text>ATP + H2O = ADP + phosphate + H(+)</text>
        <dbReference type="Rhea" id="RHEA:13065"/>
        <dbReference type="ChEBI" id="CHEBI:15377"/>
        <dbReference type="ChEBI" id="CHEBI:15378"/>
        <dbReference type="ChEBI" id="CHEBI:30616"/>
        <dbReference type="ChEBI" id="CHEBI:43474"/>
        <dbReference type="ChEBI" id="CHEBI:456216"/>
        <dbReference type="EC" id="5.6.2.4"/>
    </reaction>
</comment>
<dbReference type="EC" id="5.6.2.4" evidence="13 15"/>
<evidence type="ECO:0000256" key="6">
    <source>
        <dbReference type="ARBA" id="ARBA00022806"/>
    </source>
</evidence>
<dbReference type="SMART" id="SM00490">
    <property type="entry name" value="HELICc"/>
    <property type="match status" value="1"/>
</dbReference>
<dbReference type="PANTHER" id="PTHR47964:SF1">
    <property type="entry name" value="ATP-DEPENDENT DNA HELICASE HOMOLOG RECG, CHLOROPLASTIC"/>
    <property type="match status" value="1"/>
</dbReference>
<dbReference type="NCBIfam" id="TIGR00643">
    <property type="entry name" value="recG"/>
    <property type="match status" value="1"/>
</dbReference>
<dbReference type="InterPro" id="IPR045562">
    <property type="entry name" value="RecG_dom3_C"/>
</dbReference>
<keyword evidence="11" id="KW-0413">Isomerase</keyword>
<reference evidence="18 19" key="1">
    <citation type="journal article" date="2016" name="Nat. Commun.">
        <title>Thousands of microbial genomes shed light on interconnected biogeochemical processes in an aquifer system.</title>
        <authorList>
            <person name="Anantharaman K."/>
            <person name="Brown C.T."/>
            <person name="Hug L.A."/>
            <person name="Sharon I."/>
            <person name="Castelle C.J."/>
            <person name="Probst A.J."/>
            <person name="Thomas B.C."/>
            <person name="Singh A."/>
            <person name="Wilkins M.J."/>
            <person name="Karaoz U."/>
            <person name="Brodie E.L."/>
            <person name="Williams K.H."/>
            <person name="Hubbard S.S."/>
            <person name="Banfield J.F."/>
        </authorList>
    </citation>
    <scope>NUCLEOTIDE SEQUENCE [LARGE SCALE GENOMIC DNA]</scope>
</reference>
<dbReference type="Gene3D" id="2.40.50.140">
    <property type="entry name" value="Nucleic acid-binding proteins"/>
    <property type="match status" value="1"/>
</dbReference>
<dbReference type="GO" id="GO:0043138">
    <property type="term" value="F:3'-5' DNA helicase activity"/>
    <property type="evidence" value="ECO:0007669"/>
    <property type="project" value="UniProtKB-EC"/>
</dbReference>
<dbReference type="PROSITE" id="PS51194">
    <property type="entry name" value="HELICASE_CTER"/>
    <property type="match status" value="1"/>
</dbReference>
<keyword evidence="5 15" id="KW-0378">Hydrolase</keyword>
<dbReference type="SMART" id="SM00487">
    <property type="entry name" value="DEXDc"/>
    <property type="match status" value="1"/>
</dbReference>
<evidence type="ECO:0000256" key="14">
    <source>
        <dbReference type="ARBA" id="ARBA00048988"/>
    </source>
</evidence>
<dbReference type="Proteomes" id="UP000178974">
    <property type="component" value="Unassembled WGS sequence"/>
</dbReference>
<dbReference type="SUPFAM" id="SSF52540">
    <property type="entry name" value="P-loop containing nucleoside triphosphate hydrolases"/>
    <property type="match status" value="2"/>
</dbReference>
<accession>A0A1F5CGZ5</accession>
<name>A0A1F5CGZ5_9BACT</name>
<dbReference type="Pfam" id="PF00270">
    <property type="entry name" value="DEAD"/>
    <property type="match status" value="1"/>
</dbReference>
<evidence type="ECO:0000256" key="1">
    <source>
        <dbReference type="ARBA" id="ARBA00007504"/>
    </source>
</evidence>
<evidence type="ECO:0000256" key="7">
    <source>
        <dbReference type="ARBA" id="ARBA00022840"/>
    </source>
</evidence>
<evidence type="ECO:0000256" key="2">
    <source>
        <dbReference type="ARBA" id="ARBA00017846"/>
    </source>
</evidence>
<dbReference type="InterPro" id="IPR004609">
    <property type="entry name" value="ATP-dep_DNA_helicase_RecG"/>
</dbReference>
<dbReference type="GO" id="GO:0006310">
    <property type="term" value="P:DNA recombination"/>
    <property type="evidence" value="ECO:0007669"/>
    <property type="project" value="UniProtKB-UniRule"/>
</dbReference>
<keyword evidence="4 15" id="KW-0227">DNA damage</keyword>
<comment type="caution">
    <text evidence="18">The sequence shown here is derived from an EMBL/GenBank/DDBJ whole genome shotgun (WGS) entry which is preliminary data.</text>
</comment>
<keyword evidence="6 15" id="KW-0347">Helicase</keyword>
<dbReference type="InterPro" id="IPR033454">
    <property type="entry name" value="RecG_wedge"/>
</dbReference>
<dbReference type="NCBIfam" id="NF008168">
    <property type="entry name" value="PRK10917.2-2"/>
    <property type="match status" value="1"/>
</dbReference>
<dbReference type="GO" id="GO:0003677">
    <property type="term" value="F:DNA binding"/>
    <property type="evidence" value="ECO:0007669"/>
    <property type="project" value="UniProtKB-KW"/>
</dbReference>
<dbReference type="InterPro" id="IPR027417">
    <property type="entry name" value="P-loop_NTPase"/>
</dbReference>
<evidence type="ECO:0000256" key="13">
    <source>
        <dbReference type="ARBA" id="ARBA00034808"/>
    </source>
</evidence>
<dbReference type="InterPro" id="IPR014001">
    <property type="entry name" value="Helicase_ATP-bd"/>
</dbReference>
<evidence type="ECO:0000256" key="9">
    <source>
        <dbReference type="ARBA" id="ARBA00023172"/>
    </source>
</evidence>
<dbReference type="CDD" id="cd17992">
    <property type="entry name" value="DEXHc_RecG"/>
    <property type="match status" value="1"/>
</dbReference>
<evidence type="ECO:0000256" key="15">
    <source>
        <dbReference type="RuleBase" id="RU363016"/>
    </source>
</evidence>
<evidence type="ECO:0000256" key="8">
    <source>
        <dbReference type="ARBA" id="ARBA00023125"/>
    </source>
</evidence>
<evidence type="ECO:0000256" key="5">
    <source>
        <dbReference type="ARBA" id="ARBA00022801"/>
    </source>
</evidence>
<keyword evidence="8" id="KW-0238">DNA-binding</keyword>
<keyword evidence="9 15" id="KW-0233">DNA recombination</keyword>
<dbReference type="GO" id="GO:0006281">
    <property type="term" value="P:DNA repair"/>
    <property type="evidence" value="ECO:0007669"/>
    <property type="project" value="UniProtKB-UniRule"/>
</dbReference>
<proteinExistence type="inferred from homology"/>
<keyword evidence="10 15" id="KW-0234">DNA repair</keyword>